<proteinExistence type="predicted"/>
<dbReference type="PROSITE" id="PS51000">
    <property type="entry name" value="HTH_DEOR_2"/>
    <property type="match status" value="1"/>
</dbReference>
<accession>A0ABW1QML4</accession>
<keyword evidence="3" id="KW-0804">Transcription</keyword>
<keyword evidence="6" id="KW-1185">Reference proteome</keyword>
<evidence type="ECO:0000259" key="4">
    <source>
        <dbReference type="PROSITE" id="PS51000"/>
    </source>
</evidence>
<dbReference type="InterPro" id="IPR026881">
    <property type="entry name" value="WYL_dom"/>
</dbReference>
<evidence type="ECO:0000256" key="2">
    <source>
        <dbReference type="ARBA" id="ARBA00023125"/>
    </source>
</evidence>
<dbReference type="PANTHER" id="PTHR34580">
    <property type="match status" value="1"/>
</dbReference>
<dbReference type="PANTHER" id="PTHR34580:SF3">
    <property type="entry name" value="PROTEIN PAFB"/>
    <property type="match status" value="1"/>
</dbReference>
<dbReference type="PIRSF" id="PIRSF016838">
    <property type="entry name" value="PafC"/>
    <property type="match status" value="1"/>
</dbReference>
<feature type="domain" description="HTH deoR-type" evidence="4">
    <location>
        <begin position="4"/>
        <end position="59"/>
    </location>
</feature>
<comment type="caution">
    <text evidence="5">The sequence shown here is derived from an EMBL/GenBank/DDBJ whole genome shotgun (WGS) entry which is preliminary data.</text>
</comment>
<dbReference type="Gene3D" id="1.10.10.10">
    <property type="entry name" value="Winged helix-like DNA-binding domain superfamily/Winged helix DNA-binding domain"/>
    <property type="match status" value="1"/>
</dbReference>
<name>A0ABW1QML4_9ACTN</name>
<dbReference type="InterPro" id="IPR057727">
    <property type="entry name" value="WCX_dom"/>
</dbReference>
<protein>
    <submittedName>
        <fullName evidence="5">Helix-turn-helix transcriptional regulator</fullName>
    </submittedName>
</protein>
<dbReference type="InterPro" id="IPR013196">
    <property type="entry name" value="HTH_11"/>
</dbReference>
<evidence type="ECO:0000313" key="5">
    <source>
        <dbReference type="EMBL" id="MFC6150533.1"/>
    </source>
</evidence>
<evidence type="ECO:0000313" key="6">
    <source>
        <dbReference type="Proteomes" id="UP001596097"/>
    </source>
</evidence>
<dbReference type="InterPro" id="IPR036390">
    <property type="entry name" value="WH_DNA-bd_sf"/>
</dbReference>
<dbReference type="Proteomes" id="UP001596097">
    <property type="component" value="Unassembled WGS sequence"/>
</dbReference>
<dbReference type="InterPro" id="IPR051534">
    <property type="entry name" value="CBASS_pafABC_assoc_protein"/>
</dbReference>
<dbReference type="InterPro" id="IPR018356">
    <property type="entry name" value="Tscrpt_reg_HTH_DeoR_CS"/>
</dbReference>
<organism evidence="5 6">
    <name type="scientific">Mumia xiangluensis</name>
    <dbReference type="NCBI Taxonomy" id="1678900"/>
    <lineage>
        <taxon>Bacteria</taxon>
        <taxon>Bacillati</taxon>
        <taxon>Actinomycetota</taxon>
        <taxon>Actinomycetes</taxon>
        <taxon>Propionibacteriales</taxon>
        <taxon>Nocardioidaceae</taxon>
        <taxon>Mumia</taxon>
    </lineage>
</organism>
<dbReference type="PROSITE" id="PS52050">
    <property type="entry name" value="WYL"/>
    <property type="match status" value="1"/>
</dbReference>
<dbReference type="Pfam" id="PF13280">
    <property type="entry name" value="WYL"/>
    <property type="match status" value="1"/>
</dbReference>
<dbReference type="InterPro" id="IPR001034">
    <property type="entry name" value="DeoR_HTH"/>
</dbReference>
<reference evidence="6" key="1">
    <citation type="journal article" date="2019" name="Int. J. Syst. Evol. Microbiol.">
        <title>The Global Catalogue of Microorganisms (GCM) 10K type strain sequencing project: providing services to taxonomists for standard genome sequencing and annotation.</title>
        <authorList>
            <consortium name="The Broad Institute Genomics Platform"/>
            <consortium name="The Broad Institute Genome Sequencing Center for Infectious Disease"/>
            <person name="Wu L."/>
            <person name="Ma J."/>
        </authorList>
    </citation>
    <scope>NUCLEOTIDE SEQUENCE [LARGE SCALE GENOMIC DNA]</scope>
    <source>
        <strain evidence="6">CGMCC 4.7198</strain>
    </source>
</reference>
<dbReference type="InterPro" id="IPR028349">
    <property type="entry name" value="PafC-like"/>
</dbReference>
<dbReference type="Pfam" id="PF25583">
    <property type="entry name" value="WCX"/>
    <property type="match status" value="1"/>
</dbReference>
<dbReference type="SUPFAM" id="SSF46785">
    <property type="entry name" value="Winged helix' DNA-binding domain"/>
    <property type="match status" value="1"/>
</dbReference>
<evidence type="ECO:0000256" key="1">
    <source>
        <dbReference type="ARBA" id="ARBA00023015"/>
    </source>
</evidence>
<dbReference type="EMBL" id="JBHSQL010000010">
    <property type="protein sequence ID" value="MFC6150533.1"/>
    <property type="molecule type" value="Genomic_DNA"/>
</dbReference>
<keyword evidence="2" id="KW-0238">DNA-binding</keyword>
<keyword evidence="1" id="KW-0805">Transcription regulation</keyword>
<dbReference type="InterPro" id="IPR036388">
    <property type="entry name" value="WH-like_DNA-bd_sf"/>
</dbReference>
<dbReference type="Pfam" id="PF08279">
    <property type="entry name" value="HTH_11"/>
    <property type="match status" value="1"/>
</dbReference>
<dbReference type="PROSITE" id="PS00894">
    <property type="entry name" value="HTH_DEOR_1"/>
    <property type="match status" value="1"/>
</dbReference>
<evidence type="ECO:0000256" key="3">
    <source>
        <dbReference type="ARBA" id="ARBA00023163"/>
    </source>
</evidence>
<dbReference type="RefSeq" id="WP_205602761.1">
    <property type="nucleotide sequence ID" value="NZ_JBHSQL010000010.1"/>
</dbReference>
<sequence>MAGSSERMLRLLSLLQTHRYWTGPELADRLDVSERTLRRDVDRLRGLGYPVDATRGAAGGYQLQAGASLPPLLVADDEAVAIAVGLQASAGTGTSALDDATVRALSKIVQVMPPRLRRRVKALQDYTDRGPMYGGPAIDAVLLSVLAQTCRDDERLEIVYRRADGEGGRRTVEPHRLVSRGRRWYLVAYDLGRGDWRTFRVDRMSEPRATGTRFRQRELPAPDAATFVSEKIAALRPTIDVAFTVHAPPAQVKQAVRRWGTVEAAGDGRSRVTMTVDTFDWVVFVLAAVGAPYEQAEPPELIEHLRRTGGLLAGV</sequence>
<gene>
    <name evidence="5" type="ORF">ACFPYK_14130</name>
</gene>